<dbReference type="Proteomes" id="UP000006813">
    <property type="component" value="Unassembled WGS sequence"/>
</dbReference>
<feature type="compositionally biased region" description="Low complexity" evidence="1">
    <location>
        <begin position="35"/>
        <end position="47"/>
    </location>
</feature>
<dbReference type="EMBL" id="JH167154">
    <property type="protein sequence ID" value="EHB01043.1"/>
    <property type="molecule type" value="Genomic_DNA"/>
</dbReference>
<evidence type="ECO:0000313" key="3">
    <source>
        <dbReference type="Proteomes" id="UP000006813"/>
    </source>
</evidence>
<name>G5AVI2_HETGA</name>
<organism evidence="2 3">
    <name type="scientific">Heterocephalus glaber</name>
    <name type="common">Naked mole rat</name>
    <dbReference type="NCBI Taxonomy" id="10181"/>
    <lineage>
        <taxon>Eukaryota</taxon>
        <taxon>Metazoa</taxon>
        <taxon>Chordata</taxon>
        <taxon>Craniata</taxon>
        <taxon>Vertebrata</taxon>
        <taxon>Euteleostomi</taxon>
        <taxon>Mammalia</taxon>
        <taxon>Eutheria</taxon>
        <taxon>Euarchontoglires</taxon>
        <taxon>Glires</taxon>
        <taxon>Rodentia</taxon>
        <taxon>Hystricomorpha</taxon>
        <taxon>Bathyergidae</taxon>
        <taxon>Heterocephalus</taxon>
    </lineage>
</organism>
<gene>
    <name evidence="2" type="ORF">GW7_17414</name>
</gene>
<dbReference type="InParanoid" id="G5AVI2"/>
<protein>
    <submittedName>
        <fullName evidence="2">Uncharacterized protein</fullName>
    </submittedName>
</protein>
<feature type="region of interest" description="Disordered" evidence="1">
    <location>
        <begin position="35"/>
        <end position="75"/>
    </location>
</feature>
<evidence type="ECO:0000313" key="2">
    <source>
        <dbReference type="EMBL" id="EHB01043.1"/>
    </source>
</evidence>
<dbReference type="AlphaFoldDB" id="G5AVI2"/>
<feature type="region of interest" description="Disordered" evidence="1">
    <location>
        <begin position="117"/>
        <end position="138"/>
    </location>
</feature>
<reference evidence="2 3" key="1">
    <citation type="journal article" date="2011" name="Nature">
        <title>Genome sequencing reveals insights into physiology and longevity of the naked mole rat.</title>
        <authorList>
            <person name="Kim E.B."/>
            <person name="Fang X."/>
            <person name="Fushan A.A."/>
            <person name="Huang Z."/>
            <person name="Lobanov A.V."/>
            <person name="Han L."/>
            <person name="Marino S.M."/>
            <person name="Sun X."/>
            <person name="Turanov A.A."/>
            <person name="Yang P."/>
            <person name="Yim S.H."/>
            <person name="Zhao X."/>
            <person name="Kasaikina M.V."/>
            <person name="Stoletzki N."/>
            <person name="Peng C."/>
            <person name="Polak P."/>
            <person name="Xiong Z."/>
            <person name="Kiezun A."/>
            <person name="Zhu Y."/>
            <person name="Chen Y."/>
            <person name="Kryukov G.V."/>
            <person name="Zhang Q."/>
            <person name="Peshkin L."/>
            <person name="Yang L."/>
            <person name="Bronson R.T."/>
            <person name="Buffenstein R."/>
            <person name="Wang B."/>
            <person name="Han C."/>
            <person name="Li Q."/>
            <person name="Chen L."/>
            <person name="Zhao W."/>
            <person name="Sunyaev S.R."/>
            <person name="Park T.J."/>
            <person name="Zhang G."/>
            <person name="Wang J."/>
            <person name="Gladyshev V.N."/>
        </authorList>
    </citation>
    <scope>NUCLEOTIDE SEQUENCE [LARGE SCALE GENOMIC DNA]</scope>
</reference>
<accession>G5AVI2</accession>
<sequence>MQKLAVAFRLEHTAPVQSGFSTRKDQNTDLQNPLLRSQGRLSSSSLLVPGRVGSRTGLQRRRRREAPLQPHRAPCPAAACPGRRAGLGPALEFAGSFKAPGLDRGFWRFSESVSSRTGLFGTGRPPSQATGTDPPDRPPAGLCCLWRSPYFKTGVLHQEGTGQDFEAAPFLETADVRRSKTCPTDFSEIQGVENEFTCQKSGETSFLSRQEQNSFFDFRKHQLAFLIPSQFGSYISSPYITRTHLPSGSLESHIQLNIVSGEKRKTWAWNPPFPSPCAE</sequence>
<proteinExistence type="predicted"/>
<evidence type="ECO:0000256" key="1">
    <source>
        <dbReference type="SAM" id="MobiDB-lite"/>
    </source>
</evidence>